<dbReference type="STRING" id="456900.A0A151IGI2"/>
<feature type="non-terminal residue" evidence="1">
    <location>
        <position position="1"/>
    </location>
</feature>
<dbReference type="EMBL" id="KQ977686">
    <property type="protein sequence ID" value="KYN00586.1"/>
    <property type="molecule type" value="Genomic_DNA"/>
</dbReference>
<evidence type="ECO:0000313" key="1">
    <source>
        <dbReference type="EMBL" id="KYN00586.1"/>
    </source>
</evidence>
<keyword evidence="2" id="KW-1185">Reference proteome</keyword>
<sequence>RVKICSRLNSFATEIECVVINQITRKISAVTMDRRTSKLPSRIKLADPRFNMASDIDMLIGAELFWQLLCVRQIHAYFKHLTIQKTRLGWVLADRVDDDSSHQAIECAFQQATRCDTVIISSLFNIGEQQGRTDTLCHTVSCVSFVGRHSESSWKHNRHRQQEITIQSELWDIISNLYLTALIGRLVILCCMRLLCFQCYALSTHLSVIYNCTSRSIVFG</sequence>
<proteinExistence type="predicted"/>
<gene>
    <name evidence="1" type="ORF">ALC62_08636</name>
</gene>
<accession>A0A151IGI2</accession>
<organism evidence="1 2">
    <name type="scientific">Cyphomyrmex costatus</name>
    <dbReference type="NCBI Taxonomy" id="456900"/>
    <lineage>
        <taxon>Eukaryota</taxon>
        <taxon>Metazoa</taxon>
        <taxon>Ecdysozoa</taxon>
        <taxon>Arthropoda</taxon>
        <taxon>Hexapoda</taxon>
        <taxon>Insecta</taxon>
        <taxon>Pterygota</taxon>
        <taxon>Neoptera</taxon>
        <taxon>Endopterygota</taxon>
        <taxon>Hymenoptera</taxon>
        <taxon>Apocrita</taxon>
        <taxon>Aculeata</taxon>
        <taxon>Formicoidea</taxon>
        <taxon>Formicidae</taxon>
        <taxon>Myrmicinae</taxon>
        <taxon>Cyphomyrmex</taxon>
    </lineage>
</organism>
<evidence type="ECO:0000313" key="2">
    <source>
        <dbReference type="Proteomes" id="UP000078542"/>
    </source>
</evidence>
<protein>
    <submittedName>
        <fullName evidence="1">Uncharacterized protein</fullName>
    </submittedName>
</protein>
<name>A0A151IGI2_9HYME</name>
<dbReference type="Proteomes" id="UP000078542">
    <property type="component" value="Unassembled WGS sequence"/>
</dbReference>
<reference evidence="1 2" key="1">
    <citation type="submission" date="2016-03" db="EMBL/GenBank/DDBJ databases">
        <title>Cyphomyrmex costatus WGS genome.</title>
        <authorList>
            <person name="Nygaard S."/>
            <person name="Hu H."/>
            <person name="Boomsma J."/>
            <person name="Zhang G."/>
        </authorList>
    </citation>
    <scope>NUCLEOTIDE SEQUENCE [LARGE SCALE GENOMIC DNA]</scope>
    <source>
        <strain evidence="1">MS0001</strain>
        <tissue evidence="1">Whole body</tissue>
    </source>
</reference>
<dbReference type="AlphaFoldDB" id="A0A151IGI2"/>